<dbReference type="NCBIfam" id="TIGR00675">
    <property type="entry name" value="dcm"/>
    <property type="match status" value="1"/>
</dbReference>
<keyword evidence="4" id="KW-0680">Restriction system</keyword>
<dbReference type="PROSITE" id="PS00094">
    <property type="entry name" value="C5_MTASE_1"/>
    <property type="match status" value="1"/>
</dbReference>
<sequence length="346" mass="38949">MNHSTNNIYLERLNSFPREIKHKYNCISLFSGGGGLDLGAHFAGFKSLLVSDLIPQYTKTIKVNLPYVNVYNDDAMELTAEKIRELASIREDIDLVIAGPPCQAFSIMGKRKSLQDPRGQLTVKYFELISELKPKSFVFENVPGLMNVNKGKDFKELLQYINDVTGYLIFKTKLNAADFGVPQFRERIFIVGFRPDIKADKFLFPQKPTGILADKVPAKIPSKWALENLDNVENQEVRKHTEAVKARFALVPQGGRDKGSYCDRLDPELPSGTVLIGSSAGGPRPHIHPLEPRVLTVRETARLQSFPDWYVFQGNRTQQYRQVGNAVPPLLAYEIISSIGRVLEVQ</sequence>
<reference evidence="9" key="1">
    <citation type="submission" date="2016-11" db="EMBL/GenBank/DDBJ databases">
        <authorList>
            <person name="Varghese N."/>
            <person name="Submissions S."/>
        </authorList>
    </citation>
    <scope>NUCLEOTIDE SEQUENCE [LARGE SCALE GENOMIC DNA]</scope>
    <source>
        <strain evidence="9">C3</strain>
    </source>
</reference>
<dbReference type="InterPro" id="IPR001525">
    <property type="entry name" value="C5_MeTfrase"/>
</dbReference>
<evidence type="ECO:0000256" key="6">
    <source>
        <dbReference type="RuleBase" id="RU000416"/>
    </source>
</evidence>
<evidence type="ECO:0000256" key="1">
    <source>
        <dbReference type="ARBA" id="ARBA00022603"/>
    </source>
</evidence>
<dbReference type="GO" id="GO:0044027">
    <property type="term" value="P:negative regulation of gene expression via chromosomal CpG island methylation"/>
    <property type="evidence" value="ECO:0007669"/>
    <property type="project" value="TreeGrafter"/>
</dbReference>
<keyword evidence="2 5" id="KW-0808">Transferase</keyword>
<evidence type="ECO:0000256" key="5">
    <source>
        <dbReference type="PROSITE-ProRule" id="PRU01016"/>
    </source>
</evidence>
<dbReference type="EC" id="2.1.1.37" evidence="7"/>
<keyword evidence="1 5" id="KW-0489">Methyltransferase</keyword>
<keyword evidence="9" id="KW-1185">Reference proteome</keyword>
<dbReference type="EMBL" id="FPJA01000004">
    <property type="protein sequence ID" value="SFW18607.1"/>
    <property type="molecule type" value="Genomic_DNA"/>
</dbReference>
<accession>A0A1K1M699</accession>
<dbReference type="Pfam" id="PF00145">
    <property type="entry name" value="DNA_methylase"/>
    <property type="match status" value="1"/>
</dbReference>
<evidence type="ECO:0000313" key="9">
    <source>
        <dbReference type="Proteomes" id="UP000182958"/>
    </source>
</evidence>
<feature type="active site" evidence="5">
    <location>
        <position position="102"/>
    </location>
</feature>
<dbReference type="Proteomes" id="UP000182958">
    <property type="component" value="Unassembled WGS sequence"/>
</dbReference>
<evidence type="ECO:0000313" key="8">
    <source>
        <dbReference type="EMBL" id="SFW18607.1"/>
    </source>
</evidence>
<evidence type="ECO:0000256" key="3">
    <source>
        <dbReference type="ARBA" id="ARBA00022691"/>
    </source>
</evidence>
<dbReference type="PRINTS" id="PR00105">
    <property type="entry name" value="C5METTRFRASE"/>
</dbReference>
<dbReference type="InterPro" id="IPR031303">
    <property type="entry name" value="C5_meth_CS"/>
</dbReference>
<keyword evidence="3 5" id="KW-0949">S-adenosyl-L-methionine</keyword>
<dbReference type="Gene3D" id="3.40.50.150">
    <property type="entry name" value="Vaccinia Virus protein VP39"/>
    <property type="match status" value="1"/>
</dbReference>
<proteinExistence type="inferred from homology"/>
<name>A0A1K1M699_SELRU</name>
<dbReference type="SUPFAM" id="SSF53335">
    <property type="entry name" value="S-adenosyl-L-methionine-dependent methyltransferases"/>
    <property type="match status" value="1"/>
</dbReference>
<dbReference type="GO" id="GO:0032259">
    <property type="term" value="P:methylation"/>
    <property type="evidence" value="ECO:0007669"/>
    <property type="project" value="UniProtKB-KW"/>
</dbReference>
<dbReference type="PANTHER" id="PTHR10629">
    <property type="entry name" value="CYTOSINE-SPECIFIC METHYLTRANSFERASE"/>
    <property type="match status" value="1"/>
</dbReference>
<dbReference type="PANTHER" id="PTHR10629:SF52">
    <property type="entry name" value="DNA (CYTOSINE-5)-METHYLTRANSFERASE 1"/>
    <property type="match status" value="1"/>
</dbReference>
<evidence type="ECO:0000256" key="4">
    <source>
        <dbReference type="ARBA" id="ARBA00022747"/>
    </source>
</evidence>
<dbReference type="InterPro" id="IPR018117">
    <property type="entry name" value="C5_DNA_meth_AS"/>
</dbReference>
<dbReference type="PROSITE" id="PS51679">
    <property type="entry name" value="SAM_MT_C5"/>
    <property type="match status" value="1"/>
</dbReference>
<dbReference type="AlphaFoldDB" id="A0A1K1M699"/>
<evidence type="ECO:0000256" key="7">
    <source>
        <dbReference type="RuleBase" id="RU000417"/>
    </source>
</evidence>
<organism evidence="8 9">
    <name type="scientific">Selenomonas ruminantium</name>
    <dbReference type="NCBI Taxonomy" id="971"/>
    <lineage>
        <taxon>Bacteria</taxon>
        <taxon>Bacillati</taxon>
        <taxon>Bacillota</taxon>
        <taxon>Negativicutes</taxon>
        <taxon>Selenomonadales</taxon>
        <taxon>Selenomonadaceae</taxon>
        <taxon>Selenomonas</taxon>
    </lineage>
</organism>
<dbReference type="PROSITE" id="PS00095">
    <property type="entry name" value="C5_MTASE_2"/>
    <property type="match status" value="1"/>
</dbReference>
<comment type="similarity">
    <text evidence="5 6">Belongs to the class I-like SAM-binding methyltransferase superfamily. C5-methyltransferase family.</text>
</comment>
<dbReference type="GO" id="GO:0003886">
    <property type="term" value="F:DNA (cytosine-5-)-methyltransferase activity"/>
    <property type="evidence" value="ECO:0007669"/>
    <property type="project" value="UniProtKB-EC"/>
</dbReference>
<dbReference type="InterPro" id="IPR050390">
    <property type="entry name" value="C5-Methyltransferase"/>
</dbReference>
<gene>
    <name evidence="8" type="ORF">SAMN02910323_0605</name>
</gene>
<dbReference type="RefSeq" id="WP_072305463.1">
    <property type="nucleotide sequence ID" value="NZ_FPJA01000004.1"/>
</dbReference>
<evidence type="ECO:0000256" key="2">
    <source>
        <dbReference type="ARBA" id="ARBA00022679"/>
    </source>
</evidence>
<dbReference type="Gene3D" id="3.90.120.10">
    <property type="entry name" value="DNA Methylase, subunit A, domain 2"/>
    <property type="match status" value="1"/>
</dbReference>
<comment type="catalytic activity">
    <reaction evidence="7">
        <text>a 2'-deoxycytidine in DNA + S-adenosyl-L-methionine = a 5-methyl-2'-deoxycytidine in DNA + S-adenosyl-L-homocysteine + H(+)</text>
        <dbReference type="Rhea" id="RHEA:13681"/>
        <dbReference type="Rhea" id="RHEA-COMP:11369"/>
        <dbReference type="Rhea" id="RHEA-COMP:11370"/>
        <dbReference type="ChEBI" id="CHEBI:15378"/>
        <dbReference type="ChEBI" id="CHEBI:57856"/>
        <dbReference type="ChEBI" id="CHEBI:59789"/>
        <dbReference type="ChEBI" id="CHEBI:85452"/>
        <dbReference type="ChEBI" id="CHEBI:85454"/>
        <dbReference type="EC" id="2.1.1.37"/>
    </reaction>
</comment>
<dbReference type="GO" id="GO:0003677">
    <property type="term" value="F:DNA binding"/>
    <property type="evidence" value="ECO:0007669"/>
    <property type="project" value="TreeGrafter"/>
</dbReference>
<dbReference type="InterPro" id="IPR029063">
    <property type="entry name" value="SAM-dependent_MTases_sf"/>
</dbReference>
<dbReference type="GO" id="GO:0009307">
    <property type="term" value="P:DNA restriction-modification system"/>
    <property type="evidence" value="ECO:0007669"/>
    <property type="project" value="UniProtKB-KW"/>
</dbReference>
<protein>
    <recommendedName>
        <fullName evidence="7">Cytosine-specific methyltransferase</fullName>
        <ecNumber evidence="7">2.1.1.37</ecNumber>
    </recommendedName>
</protein>